<accession>A0A0F8XIT8</accession>
<organism evidence="2">
    <name type="scientific">marine sediment metagenome</name>
    <dbReference type="NCBI Taxonomy" id="412755"/>
    <lineage>
        <taxon>unclassified sequences</taxon>
        <taxon>metagenomes</taxon>
        <taxon>ecological metagenomes</taxon>
    </lineage>
</organism>
<protein>
    <submittedName>
        <fullName evidence="2">Uncharacterized protein</fullName>
    </submittedName>
</protein>
<feature type="transmembrane region" description="Helical" evidence="1">
    <location>
        <begin position="9"/>
        <end position="28"/>
    </location>
</feature>
<sequence>MSDYGGRRFLLVIVCGLAYTMLLVGGYLDSGAYVALQIATVAAYISGNTYQKHSENKYGNSNSNQRAD</sequence>
<keyword evidence="1" id="KW-0812">Transmembrane</keyword>
<evidence type="ECO:0000313" key="2">
    <source>
        <dbReference type="EMBL" id="KKK69017.1"/>
    </source>
</evidence>
<proteinExistence type="predicted"/>
<gene>
    <name evidence="2" type="ORF">LCGC14_2938240</name>
</gene>
<feature type="transmembrane region" description="Helical" evidence="1">
    <location>
        <begin position="34"/>
        <end position="50"/>
    </location>
</feature>
<evidence type="ECO:0000256" key="1">
    <source>
        <dbReference type="SAM" id="Phobius"/>
    </source>
</evidence>
<comment type="caution">
    <text evidence="2">The sequence shown here is derived from an EMBL/GenBank/DDBJ whole genome shotgun (WGS) entry which is preliminary data.</text>
</comment>
<name>A0A0F8XIT8_9ZZZZ</name>
<dbReference type="AlphaFoldDB" id="A0A0F8XIT8"/>
<keyword evidence="1" id="KW-1133">Transmembrane helix</keyword>
<dbReference type="EMBL" id="LAZR01058861">
    <property type="protein sequence ID" value="KKK69017.1"/>
    <property type="molecule type" value="Genomic_DNA"/>
</dbReference>
<keyword evidence="1" id="KW-0472">Membrane</keyword>
<reference evidence="2" key="1">
    <citation type="journal article" date="2015" name="Nature">
        <title>Complex archaea that bridge the gap between prokaryotes and eukaryotes.</title>
        <authorList>
            <person name="Spang A."/>
            <person name="Saw J.H."/>
            <person name="Jorgensen S.L."/>
            <person name="Zaremba-Niedzwiedzka K."/>
            <person name="Martijn J."/>
            <person name="Lind A.E."/>
            <person name="van Eijk R."/>
            <person name="Schleper C."/>
            <person name="Guy L."/>
            <person name="Ettema T.J."/>
        </authorList>
    </citation>
    <scope>NUCLEOTIDE SEQUENCE</scope>
</reference>